<protein>
    <recommendedName>
        <fullName evidence="5">Flagellar protein FliT</fullName>
    </recommendedName>
</protein>
<gene>
    <name evidence="7" type="ORF">SAMN02745752_00999</name>
</gene>
<dbReference type="InterPro" id="IPR008622">
    <property type="entry name" value="FliT"/>
</dbReference>
<evidence type="ECO:0000256" key="6">
    <source>
        <dbReference type="SAM" id="MobiDB-lite"/>
    </source>
</evidence>
<keyword evidence="2" id="KW-0963">Cytoplasm</keyword>
<keyword evidence="8" id="KW-1185">Reference proteome</keyword>
<dbReference type="Pfam" id="PF05400">
    <property type="entry name" value="FliT"/>
    <property type="match status" value="1"/>
</dbReference>
<dbReference type="EMBL" id="FPJW01000002">
    <property type="protein sequence ID" value="SFX24779.1"/>
    <property type="molecule type" value="Genomic_DNA"/>
</dbReference>
<dbReference type="STRING" id="1122209.SAMN02745752_00999"/>
<evidence type="ECO:0000313" key="8">
    <source>
        <dbReference type="Proteomes" id="UP000182350"/>
    </source>
</evidence>
<evidence type="ECO:0000313" key="7">
    <source>
        <dbReference type="EMBL" id="SFX24779.1"/>
    </source>
</evidence>
<proteinExistence type="predicted"/>
<name>A0A1K1VJ29_9GAMM</name>
<evidence type="ECO:0000256" key="1">
    <source>
        <dbReference type="ARBA" id="ARBA00004514"/>
    </source>
</evidence>
<dbReference type="RefSeq" id="WP_072325216.1">
    <property type="nucleotide sequence ID" value="NZ_FPJW01000002.1"/>
</dbReference>
<accession>A0A1K1VJ29</accession>
<organism evidence="7 8">
    <name type="scientific">Marinospirillum alkaliphilum DSM 21637</name>
    <dbReference type="NCBI Taxonomy" id="1122209"/>
    <lineage>
        <taxon>Bacteria</taxon>
        <taxon>Pseudomonadati</taxon>
        <taxon>Pseudomonadota</taxon>
        <taxon>Gammaproteobacteria</taxon>
        <taxon>Oceanospirillales</taxon>
        <taxon>Oceanospirillaceae</taxon>
        <taxon>Marinospirillum</taxon>
    </lineage>
</organism>
<reference evidence="7 8" key="1">
    <citation type="submission" date="2016-11" db="EMBL/GenBank/DDBJ databases">
        <authorList>
            <person name="Jaros S."/>
            <person name="Januszkiewicz K."/>
            <person name="Wedrychowicz H."/>
        </authorList>
    </citation>
    <scope>NUCLEOTIDE SEQUENCE [LARGE SCALE GENOMIC DNA]</scope>
    <source>
        <strain evidence="7 8">DSM 21637</strain>
    </source>
</reference>
<dbReference type="Proteomes" id="UP000182350">
    <property type="component" value="Unassembled WGS sequence"/>
</dbReference>
<evidence type="ECO:0000256" key="4">
    <source>
        <dbReference type="ARBA" id="ARBA00023186"/>
    </source>
</evidence>
<sequence length="121" mass="13753">MSSKPIDQLSRQDALEQALKASRLLLEEISKMADADAENADKTEKLASIREQLVRQVFSQPWTESEVAQQLASLQELDELNEKLQQASSEMRDTLHKLRADNQHNRKAVNAYGKAKSQFSR</sequence>
<keyword evidence="3" id="KW-1005">Bacterial flagellum biogenesis</keyword>
<evidence type="ECO:0000256" key="5">
    <source>
        <dbReference type="ARBA" id="ARBA00093797"/>
    </source>
</evidence>
<dbReference type="OrthoDB" id="6120372at2"/>
<comment type="subcellular location">
    <subcellularLocation>
        <location evidence="1">Cytoplasm</location>
        <location evidence="1">Cytosol</location>
    </subcellularLocation>
</comment>
<feature type="region of interest" description="Disordered" evidence="6">
    <location>
        <begin position="99"/>
        <end position="121"/>
    </location>
</feature>
<evidence type="ECO:0000256" key="2">
    <source>
        <dbReference type="ARBA" id="ARBA00022490"/>
    </source>
</evidence>
<evidence type="ECO:0000256" key="3">
    <source>
        <dbReference type="ARBA" id="ARBA00022795"/>
    </source>
</evidence>
<dbReference type="AlphaFoldDB" id="A0A1K1VJ29"/>
<keyword evidence="4" id="KW-0143">Chaperone</keyword>